<dbReference type="OrthoDB" id="28364at10239"/>
<accession>A0A2C9CXJ7</accession>
<name>A0A2C9CXJ7_9CAUD</name>
<reference evidence="2 4" key="3">
    <citation type="submission" date="2019-06" db="EMBL/GenBank/DDBJ databases">
        <authorList>
            <person name="Bower L."/>
            <person name="Leinonen R."/>
        </authorList>
    </citation>
    <scope>NUCLEOTIDE SEQUENCE [LARGE SCALE GENOMIC DNA]</scope>
</reference>
<dbReference type="Proteomes" id="UP000317227">
    <property type="component" value="Segment"/>
</dbReference>
<evidence type="ECO:0000313" key="1">
    <source>
        <dbReference type="EMBL" id="SOK58639.1"/>
    </source>
</evidence>
<keyword evidence="3" id="KW-1185">Reference proteome</keyword>
<protein>
    <submittedName>
        <fullName evidence="1">Uncharacterized protein</fullName>
    </submittedName>
</protein>
<dbReference type="EMBL" id="LT960551">
    <property type="protein sequence ID" value="SOK58639.1"/>
    <property type="molecule type" value="Genomic_DNA"/>
</dbReference>
<dbReference type="GeneID" id="40100780"/>
<evidence type="ECO:0000313" key="3">
    <source>
        <dbReference type="Proteomes" id="UP000240931"/>
    </source>
</evidence>
<evidence type="ECO:0000313" key="4">
    <source>
        <dbReference type="Proteomes" id="UP000317227"/>
    </source>
</evidence>
<proteinExistence type="predicted"/>
<organism evidence="1 3">
    <name type="scientific">Yersinia phage fHe-Yen9-04</name>
    <dbReference type="NCBI Taxonomy" id="2052742"/>
    <lineage>
        <taxon>Viruses</taxon>
        <taxon>Duplodnaviria</taxon>
        <taxon>Heunggongvirae</taxon>
        <taxon>Uroviricota</taxon>
        <taxon>Caudoviricetes</taxon>
        <taxon>Eneladusvirus</taxon>
        <taxon>Eneladusvirus Yen904</taxon>
    </lineage>
</organism>
<dbReference type="EMBL" id="LR596615">
    <property type="protein sequence ID" value="VUE36408.1"/>
    <property type="molecule type" value="Genomic_DNA"/>
</dbReference>
<gene>
    <name evidence="1" type="primary">g362</name>
</gene>
<reference evidence="1" key="1">
    <citation type="submission" date="2017-10" db="EMBL/GenBank/DDBJ databases">
        <authorList>
            <person name="Banno H."/>
            <person name="Chua N.-H."/>
        </authorList>
    </citation>
    <scope>NUCLEOTIDE SEQUENCE [LARGE SCALE GENOMIC DNA]</scope>
</reference>
<dbReference type="KEGG" id="vg:40100780"/>
<reference evidence="3" key="2">
    <citation type="submission" date="2017-10" db="EMBL/GenBank/DDBJ databases">
        <authorList>
            <person name="Skurnik M."/>
        </authorList>
    </citation>
    <scope>NUCLEOTIDE SEQUENCE [LARGE SCALE GENOMIC DNA]</scope>
</reference>
<dbReference type="RefSeq" id="YP_009623972.1">
    <property type="nucleotide sequence ID" value="NC_042116.1"/>
</dbReference>
<evidence type="ECO:0000313" key="2">
    <source>
        <dbReference type="EMBL" id="VUE36408.1"/>
    </source>
</evidence>
<sequence length="81" mass="9231">MKLIEHSPTKEVQYYGFTFTVPVCIKYAAVDANGTLMGFEDEPKVDHGWQFWDNTTANEMVEMGKVDLEGQAWESTLQVLN</sequence>
<dbReference type="Proteomes" id="UP000240931">
    <property type="component" value="Segment"/>
</dbReference>